<accession>A0A072NLY2</accession>
<reference evidence="1 2" key="1">
    <citation type="submission" date="2014-04" db="EMBL/GenBank/DDBJ databases">
        <title>Draft genome sequence of Bacillus azotoformans MEV2011, a (co-) denitrifying strain unable to grow in the presence of oxygen.</title>
        <authorList>
            <person name="Nielsen M."/>
            <person name="Schreiber L."/>
            <person name="Finster K."/>
            <person name="Schramm A."/>
        </authorList>
    </citation>
    <scope>NUCLEOTIDE SEQUENCE [LARGE SCALE GENOMIC DNA]</scope>
    <source>
        <strain evidence="1 2">MEV2011</strain>
    </source>
</reference>
<evidence type="ECO:0008006" key="3">
    <source>
        <dbReference type="Google" id="ProtNLM"/>
    </source>
</evidence>
<dbReference type="AlphaFoldDB" id="A0A072NLY2"/>
<dbReference type="EMBL" id="JJRY01000006">
    <property type="protein sequence ID" value="KEF38654.1"/>
    <property type="molecule type" value="Genomic_DNA"/>
</dbReference>
<evidence type="ECO:0000313" key="2">
    <source>
        <dbReference type="Proteomes" id="UP000027936"/>
    </source>
</evidence>
<dbReference type="RefSeq" id="WP_035195148.1">
    <property type="nucleotide sequence ID" value="NZ_JJRY01000006.1"/>
</dbReference>
<dbReference type="PATRIC" id="fig|1348973.3.peg.1812"/>
<organism evidence="1 2">
    <name type="scientific">Schinkia azotoformans MEV2011</name>
    <dbReference type="NCBI Taxonomy" id="1348973"/>
    <lineage>
        <taxon>Bacteria</taxon>
        <taxon>Bacillati</taxon>
        <taxon>Bacillota</taxon>
        <taxon>Bacilli</taxon>
        <taxon>Bacillales</taxon>
        <taxon>Bacillaceae</taxon>
        <taxon>Calidifontibacillus/Schinkia group</taxon>
        <taxon>Schinkia</taxon>
    </lineage>
</organism>
<dbReference type="OrthoDB" id="257964at2"/>
<evidence type="ECO:0000313" key="1">
    <source>
        <dbReference type="EMBL" id="KEF38654.1"/>
    </source>
</evidence>
<name>A0A072NLY2_SCHAZ</name>
<sequence>MLTKGELVTWAEKMFNERELSQEEQEDEIKKFREGVAPLYPSFIINQDEIVSKIKNSFIELYSKSRVMESYVIVGNPGDGKSHILNIINSYLQNAKNNIVINERTQGFGSKFDMVNLILNKINSPLILKALVSKIQEVSNIDNYSEEYLQTNNIANYFGVSFCLAKLLWKMTFSASELDRIKALNILTARDNSQRTLSDLEIDDFDRKEDILAFFYIMMGILNEKNIFIIILIEELEHIFKWESKQKLEFYEQLKEFIDNSQRLGNLCILMFSTYVLNDEYSENKFTEDMYSQDRALYTRLKPKVLKIKRISSKQEVIHLVEKLIERYKKIYGHISIDIDKIVEQINSSNQKEKTYRYYIQNVAHILDKLNSEKVINAGEINSAKRKDDDFKDYKPVFSKTSIPNKKLIINKVIEENQKITTLALKKKILLAIEKLLEINNYKITGLEIKKGYLYALPKNKRNSRLFFLDYSPINKVQEKYRDLVSLPELAESLKCDKNNLYFIYLNERVTSNTEEKFHEYNPSINLVRLKEEDIIELLLMLEDDLNIEEKYEIAKDLGSLFKLEFGEYNA</sequence>
<proteinExistence type="predicted"/>
<protein>
    <recommendedName>
        <fullName evidence="3">ATP-binding protein</fullName>
    </recommendedName>
</protein>
<dbReference type="Proteomes" id="UP000027936">
    <property type="component" value="Unassembled WGS sequence"/>
</dbReference>
<comment type="caution">
    <text evidence="1">The sequence shown here is derived from an EMBL/GenBank/DDBJ whole genome shotgun (WGS) entry which is preliminary data.</text>
</comment>
<dbReference type="SUPFAM" id="SSF52540">
    <property type="entry name" value="P-loop containing nucleoside triphosphate hydrolases"/>
    <property type="match status" value="1"/>
</dbReference>
<gene>
    <name evidence="1" type="ORF">M670_01865</name>
</gene>
<dbReference type="InterPro" id="IPR027417">
    <property type="entry name" value="P-loop_NTPase"/>
</dbReference>